<dbReference type="Proteomes" id="UP000315164">
    <property type="component" value="Unassembled WGS sequence"/>
</dbReference>
<dbReference type="EMBL" id="VAJB01000046">
    <property type="protein sequence ID" value="TRB71909.1"/>
    <property type="molecule type" value="Genomic_DNA"/>
</dbReference>
<accession>A0A547E9Q4</accession>
<sequence>MEKIENSSNLVLKLSLENQMLILESLEHPKEPNLVMLEALKKYSLYVAKTSNK</sequence>
<protein>
    <submittedName>
        <fullName evidence="2">Antitoxin</fullName>
    </submittedName>
</protein>
<dbReference type="AlphaFoldDB" id="A0A547E9Q4"/>
<dbReference type="KEGG" id="mhaq:WC39_07115"/>
<dbReference type="RefSeq" id="WP_020824309.1">
    <property type="nucleotide sequence ID" value="NZ_CP011098.1"/>
</dbReference>
<dbReference type="KEGG" id="mhay:VK67_07115"/>
<dbReference type="GeneID" id="67369061"/>
<dbReference type="OrthoDB" id="9933281at2"/>
<proteinExistence type="predicted"/>
<keyword evidence="4" id="KW-1185">Reference proteome</keyword>
<evidence type="ECO:0000313" key="1">
    <source>
        <dbReference type="EMBL" id="TRB34749.1"/>
    </source>
</evidence>
<evidence type="ECO:0000313" key="3">
    <source>
        <dbReference type="Proteomes" id="UP000315164"/>
    </source>
</evidence>
<organism evidence="2 3">
    <name type="scientific">Mannheimia haemolytica</name>
    <name type="common">Pasteurella haemolytica</name>
    <dbReference type="NCBI Taxonomy" id="75985"/>
    <lineage>
        <taxon>Bacteria</taxon>
        <taxon>Pseudomonadati</taxon>
        <taxon>Pseudomonadota</taxon>
        <taxon>Gammaproteobacteria</taxon>
        <taxon>Pasteurellales</taxon>
        <taxon>Pasteurellaceae</taxon>
        <taxon>Mannheimia</taxon>
    </lineage>
</organism>
<dbReference type="Proteomes" id="UP000318394">
    <property type="component" value="Unassembled WGS sequence"/>
</dbReference>
<name>A0A547E9Q4_MANHA</name>
<gene>
    <name evidence="2" type="ORF">FEA53_12920</name>
    <name evidence="1" type="ORF">FEB89_12460</name>
</gene>
<reference evidence="3 4" key="1">
    <citation type="journal article" date="2019" name="Vet. Microbiol.">
        <title>Genetic characterization of susceptible and multi-drug resistant Mannheimia haemolytica isolated from high-risk stocker calves prior to and after antimicrobial metaphylaxis.</title>
        <authorList>
            <person name="Snyder E.R."/>
            <person name="Alvarez-Narvaez S."/>
            <person name="Credille B.C."/>
        </authorList>
    </citation>
    <scope>NUCLEOTIDE SEQUENCE [LARGE SCALE GENOMIC DNA]</scope>
    <source>
        <strain evidence="2 3">UGA-R5-128-1</strain>
        <strain evidence="1 4">UGA-R7-163-1</strain>
    </source>
</reference>
<comment type="caution">
    <text evidence="2">The sequence shown here is derived from an EMBL/GenBank/DDBJ whole genome shotgun (WGS) entry which is preliminary data.</text>
</comment>
<evidence type="ECO:0000313" key="2">
    <source>
        <dbReference type="EMBL" id="TRB71909.1"/>
    </source>
</evidence>
<evidence type="ECO:0000313" key="4">
    <source>
        <dbReference type="Proteomes" id="UP000318394"/>
    </source>
</evidence>
<dbReference type="EMBL" id="VAJI01000042">
    <property type="protein sequence ID" value="TRB34749.1"/>
    <property type="molecule type" value="Genomic_DNA"/>
</dbReference>